<comment type="similarity">
    <text evidence="1">Belongs to the UPF0337 (CsbD) family.</text>
</comment>
<dbReference type="Pfam" id="PF05532">
    <property type="entry name" value="CsbD"/>
    <property type="match status" value="1"/>
</dbReference>
<dbReference type="InterPro" id="IPR036629">
    <property type="entry name" value="YjbJ_sf"/>
</dbReference>
<gene>
    <name evidence="4" type="ORF">Val02_68290</name>
</gene>
<name>A0A8J3YUE9_9ACTN</name>
<feature type="domain" description="CsbD-like" evidence="3">
    <location>
        <begin position="26"/>
        <end position="77"/>
    </location>
</feature>
<accession>A0A8J3YUE9</accession>
<dbReference type="AlphaFoldDB" id="A0A8J3YUE9"/>
<dbReference type="EMBL" id="BOPF01000032">
    <property type="protein sequence ID" value="GIJ49943.1"/>
    <property type="molecule type" value="Genomic_DNA"/>
</dbReference>
<evidence type="ECO:0000313" key="4">
    <source>
        <dbReference type="EMBL" id="GIJ49943.1"/>
    </source>
</evidence>
<evidence type="ECO:0000256" key="2">
    <source>
        <dbReference type="SAM" id="MobiDB-lite"/>
    </source>
</evidence>
<keyword evidence="5" id="KW-1185">Reference proteome</keyword>
<evidence type="ECO:0000313" key="5">
    <source>
        <dbReference type="Proteomes" id="UP000619260"/>
    </source>
</evidence>
<dbReference type="InterPro" id="IPR008462">
    <property type="entry name" value="CsbD"/>
</dbReference>
<reference evidence="4" key="1">
    <citation type="submission" date="2021-01" db="EMBL/GenBank/DDBJ databases">
        <title>Whole genome shotgun sequence of Virgisporangium aliadipatigenens NBRC 105644.</title>
        <authorList>
            <person name="Komaki H."/>
            <person name="Tamura T."/>
        </authorList>
    </citation>
    <scope>NUCLEOTIDE SEQUENCE</scope>
    <source>
        <strain evidence="4">NBRC 105644</strain>
    </source>
</reference>
<sequence length="86" mass="9113">MAVAAGMPSCVPENIRRKETTMSFTNKVEHKAEELKGAAKEKFGDATDNERLQAEGAAEKAAAKAKQAGDHLGDAGRHARDAVTGY</sequence>
<comment type="caution">
    <text evidence="4">The sequence shown here is derived from an EMBL/GenBank/DDBJ whole genome shotgun (WGS) entry which is preliminary data.</text>
</comment>
<dbReference type="Proteomes" id="UP000619260">
    <property type="component" value="Unassembled WGS sequence"/>
</dbReference>
<organism evidence="4 5">
    <name type="scientific">Virgisporangium aliadipatigenens</name>
    <dbReference type="NCBI Taxonomy" id="741659"/>
    <lineage>
        <taxon>Bacteria</taxon>
        <taxon>Bacillati</taxon>
        <taxon>Actinomycetota</taxon>
        <taxon>Actinomycetes</taxon>
        <taxon>Micromonosporales</taxon>
        <taxon>Micromonosporaceae</taxon>
        <taxon>Virgisporangium</taxon>
    </lineage>
</organism>
<dbReference type="SUPFAM" id="SSF69047">
    <property type="entry name" value="Hypothetical protein YjbJ"/>
    <property type="match status" value="1"/>
</dbReference>
<proteinExistence type="inferred from homology"/>
<feature type="region of interest" description="Disordered" evidence="2">
    <location>
        <begin position="54"/>
        <end position="86"/>
    </location>
</feature>
<protein>
    <recommendedName>
        <fullName evidence="3">CsbD-like domain-containing protein</fullName>
    </recommendedName>
</protein>
<dbReference type="Gene3D" id="1.10.1470.10">
    <property type="entry name" value="YjbJ"/>
    <property type="match status" value="1"/>
</dbReference>
<evidence type="ECO:0000256" key="1">
    <source>
        <dbReference type="ARBA" id="ARBA00009129"/>
    </source>
</evidence>
<evidence type="ECO:0000259" key="3">
    <source>
        <dbReference type="Pfam" id="PF05532"/>
    </source>
</evidence>